<keyword evidence="4 5" id="KW-0413">Isomerase</keyword>
<dbReference type="GO" id="GO:0003755">
    <property type="term" value="F:peptidyl-prolyl cis-trans isomerase activity"/>
    <property type="evidence" value="ECO:0007669"/>
    <property type="project" value="UniProtKB-UniRule"/>
</dbReference>
<protein>
    <recommendedName>
        <fullName evidence="6">Peptidyl-prolyl cis-trans isomerase</fullName>
        <ecNumber evidence="6">5.2.1.8</ecNumber>
    </recommendedName>
</protein>
<proteinExistence type="inferred from homology"/>
<accession>A0A4Z0WBQ0</accession>
<keyword evidence="3 5" id="KW-0697">Rotamase</keyword>
<dbReference type="Pfam" id="PF00254">
    <property type="entry name" value="FKBP_C"/>
    <property type="match status" value="1"/>
</dbReference>
<gene>
    <name evidence="8" type="ORF">E4656_16985</name>
</gene>
<dbReference type="PANTHER" id="PTHR47861:SF4">
    <property type="entry name" value="FKBP-TYPE 16 KDA PEPTIDYL-PROLYL CIS-TRANS ISOMERASE"/>
    <property type="match status" value="1"/>
</dbReference>
<comment type="catalytic activity">
    <reaction evidence="1 5 6">
        <text>[protein]-peptidylproline (omega=180) = [protein]-peptidylproline (omega=0)</text>
        <dbReference type="Rhea" id="RHEA:16237"/>
        <dbReference type="Rhea" id="RHEA-COMP:10747"/>
        <dbReference type="Rhea" id="RHEA-COMP:10748"/>
        <dbReference type="ChEBI" id="CHEBI:83833"/>
        <dbReference type="ChEBI" id="CHEBI:83834"/>
        <dbReference type="EC" id="5.2.1.8"/>
    </reaction>
</comment>
<dbReference type="InterPro" id="IPR001179">
    <property type="entry name" value="PPIase_FKBP_dom"/>
</dbReference>
<dbReference type="SUPFAM" id="SSF54534">
    <property type="entry name" value="FKBP-like"/>
    <property type="match status" value="1"/>
</dbReference>
<evidence type="ECO:0000256" key="5">
    <source>
        <dbReference type="PROSITE-ProRule" id="PRU00277"/>
    </source>
</evidence>
<feature type="domain" description="PPIase FKBP-type" evidence="7">
    <location>
        <begin position="6"/>
        <end position="69"/>
    </location>
</feature>
<evidence type="ECO:0000256" key="2">
    <source>
        <dbReference type="ARBA" id="ARBA00006577"/>
    </source>
</evidence>
<evidence type="ECO:0000256" key="6">
    <source>
        <dbReference type="RuleBase" id="RU003915"/>
    </source>
</evidence>
<comment type="similarity">
    <text evidence="2 6">Belongs to the FKBP-type PPIase family.</text>
</comment>
<evidence type="ECO:0000313" key="8">
    <source>
        <dbReference type="EMBL" id="TGG91088.1"/>
    </source>
</evidence>
<evidence type="ECO:0000259" key="7">
    <source>
        <dbReference type="PROSITE" id="PS50059"/>
    </source>
</evidence>
<keyword evidence="9" id="KW-1185">Reference proteome</keyword>
<dbReference type="PROSITE" id="PS50059">
    <property type="entry name" value="FKBP_PPIASE"/>
    <property type="match status" value="1"/>
</dbReference>
<dbReference type="AlphaFoldDB" id="A0A4Z0WBQ0"/>
<dbReference type="Proteomes" id="UP000297475">
    <property type="component" value="Unassembled WGS sequence"/>
</dbReference>
<name>A0A4Z0WBQ0_9GAMM</name>
<dbReference type="Gene3D" id="3.10.50.40">
    <property type="match status" value="1"/>
</dbReference>
<dbReference type="InterPro" id="IPR048261">
    <property type="entry name" value="SlpA/SlyD-like_ins_sf"/>
</dbReference>
<evidence type="ECO:0000256" key="1">
    <source>
        <dbReference type="ARBA" id="ARBA00000971"/>
    </source>
</evidence>
<dbReference type="EC" id="5.2.1.8" evidence="6"/>
<dbReference type="EMBL" id="SRMF01000010">
    <property type="protein sequence ID" value="TGG91088.1"/>
    <property type="molecule type" value="Genomic_DNA"/>
</dbReference>
<evidence type="ECO:0000256" key="4">
    <source>
        <dbReference type="ARBA" id="ARBA00023235"/>
    </source>
</evidence>
<sequence length="148" mass="16150">MKITTESQVTLHFELALADGEIVDSNFDTRPATFIMGDENLPASFEHCLLGLEPGATERFEIAPEDAFGLHREDNIQSFRRHQFGADYPLEPGVVVSFADAAGAELPGVVLSLDGDYVRVDFNHPLAGKTLHFRVQIIDVQPAPTSAA</sequence>
<evidence type="ECO:0000256" key="3">
    <source>
        <dbReference type="ARBA" id="ARBA00023110"/>
    </source>
</evidence>
<dbReference type="InterPro" id="IPR046357">
    <property type="entry name" value="PPIase_dom_sf"/>
</dbReference>
<organism evidence="8 9">
    <name type="scientific">Natronospirillum operosum</name>
    <dbReference type="NCBI Taxonomy" id="2759953"/>
    <lineage>
        <taxon>Bacteria</taxon>
        <taxon>Pseudomonadati</taxon>
        <taxon>Pseudomonadota</taxon>
        <taxon>Gammaproteobacteria</taxon>
        <taxon>Oceanospirillales</taxon>
        <taxon>Natronospirillaceae</taxon>
        <taxon>Natronospirillum</taxon>
    </lineage>
</organism>
<dbReference type="PANTHER" id="PTHR47861">
    <property type="entry name" value="FKBP-TYPE PEPTIDYL-PROLYL CIS-TRANS ISOMERASE SLYD"/>
    <property type="match status" value="1"/>
</dbReference>
<dbReference type="Gene3D" id="2.40.10.330">
    <property type="match status" value="1"/>
</dbReference>
<evidence type="ECO:0000313" key="9">
    <source>
        <dbReference type="Proteomes" id="UP000297475"/>
    </source>
</evidence>
<reference evidence="8 9" key="1">
    <citation type="submission" date="2019-04" db="EMBL/GenBank/DDBJ databases">
        <title>Natronospirillum operosus gen. nov., sp. nov., a haloalkaliphilic satellite isolated from decaying biomass of laboratory culture of cyanobacterium Geitlerinema sp. and proposal of Natronospirillaceae fam. nov. and Saccharospirillaceae fam. nov.</title>
        <authorList>
            <person name="Kevbrin V."/>
            <person name="Boltyanskaya Y."/>
            <person name="Koziaeva V."/>
            <person name="Grouzdev D.S."/>
            <person name="Park M."/>
            <person name="Cho J."/>
        </authorList>
    </citation>
    <scope>NUCLEOTIDE SEQUENCE [LARGE SCALE GENOMIC DNA]</scope>
    <source>
        <strain evidence="8 9">G-116</strain>
    </source>
</reference>
<comment type="caution">
    <text evidence="8">The sequence shown here is derived from an EMBL/GenBank/DDBJ whole genome shotgun (WGS) entry which is preliminary data.</text>
</comment>
<dbReference type="OrthoDB" id="9808891at2"/>
<dbReference type="RefSeq" id="WP_135484510.1">
    <property type="nucleotide sequence ID" value="NZ_SRMF01000010.1"/>
</dbReference>